<evidence type="ECO:0000256" key="1">
    <source>
        <dbReference type="SAM" id="Coils"/>
    </source>
</evidence>
<dbReference type="Proteomes" id="UP000054740">
    <property type="component" value="Unassembled WGS sequence"/>
</dbReference>
<keyword evidence="2" id="KW-0812">Transmembrane</keyword>
<reference evidence="4" key="1">
    <citation type="submission" date="2016-01" db="EMBL/GenBank/DDBJ databases">
        <authorList>
            <person name="Peeters C."/>
        </authorList>
    </citation>
    <scope>NUCLEOTIDE SEQUENCE [LARGE SCALE GENOMIC DNA]</scope>
</reference>
<keyword evidence="1" id="KW-0175">Coiled coil</keyword>
<keyword evidence="2" id="KW-0472">Membrane</keyword>
<feature type="transmembrane region" description="Helical" evidence="2">
    <location>
        <begin position="12"/>
        <end position="32"/>
    </location>
</feature>
<name>A0A158IZN0_CABCO</name>
<accession>A0A158IZN0</accession>
<keyword evidence="4" id="KW-1185">Reference proteome</keyword>
<organism evidence="3 4">
    <name type="scientific">Caballeronia cordobensis</name>
    <name type="common">Burkholderia cordobensis</name>
    <dbReference type="NCBI Taxonomy" id="1353886"/>
    <lineage>
        <taxon>Bacteria</taxon>
        <taxon>Pseudomonadati</taxon>
        <taxon>Pseudomonadota</taxon>
        <taxon>Betaproteobacteria</taxon>
        <taxon>Burkholderiales</taxon>
        <taxon>Burkholderiaceae</taxon>
        <taxon>Caballeronia</taxon>
    </lineage>
</organism>
<keyword evidence="2" id="KW-1133">Transmembrane helix</keyword>
<dbReference type="EMBL" id="FCNY02000018">
    <property type="protein sequence ID" value="SAL62056.1"/>
    <property type="molecule type" value="Genomic_DNA"/>
</dbReference>
<feature type="coiled-coil region" evidence="1">
    <location>
        <begin position="50"/>
        <end position="77"/>
    </location>
</feature>
<evidence type="ECO:0000313" key="3">
    <source>
        <dbReference type="EMBL" id="SAL62056.1"/>
    </source>
</evidence>
<proteinExistence type="predicted"/>
<evidence type="ECO:0000313" key="4">
    <source>
        <dbReference type="Proteomes" id="UP000054740"/>
    </source>
</evidence>
<evidence type="ECO:0000256" key="2">
    <source>
        <dbReference type="SAM" id="Phobius"/>
    </source>
</evidence>
<dbReference type="RefSeq" id="WP_053567630.1">
    <property type="nucleotide sequence ID" value="NZ_FCNY02000018.1"/>
</dbReference>
<sequence>MTTFLTYLQHYYGLLAIPLIGMVVAQVITFFARRFLDSLPDESPAGSHETAEQSQQVIQLENELKRLRAELDFVETRLSGYANPSRMRSRSSTAFMGAYVGGLRHRRARLAIG</sequence>
<dbReference type="AlphaFoldDB" id="A0A158IZN0"/>
<protein>
    <submittedName>
        <fullName evidence="3">Uncharacterized protein</fullName>
    </submittedName>
</protein>
<gene>
    <name evidence="3" type="ORF">AWB70_05642</name>
</gene>